<keyword evidence="2" id="KW-1185">Reference proteome</keyword>
<proteinExistence type="predicted"/>
<evidence type="ECO:0000313" key="2">
    <source>
        <dbReference type="Proteomes" id="UP000806577"/>
    </source>
</evidence>
<accession>A0A9Q2ETJ4</accession>
<gene>
    <name evidence="1" type="ORF">IG609_007005</name>
</gene>
<sequence>MGGLITTAARLKDGTVVSFRHYTNNDFNLVLRQDDFIKEMKKISPSIKISPKRKYMKLSRDDVVDKFERRFSKTTFDYVCGNSFLAPVWYGINFFDYRKNVAFSVNDFSSNLHFLTYNLMSNPIVIKMLKQGIMFTESDLVRLSHNVPFVYLRELLKLKELKYINALYDENGNVLDLKDRDTFDVIRSFFDGNLVRPEYFKLRVKYPRWDFYSRSDGEYGFDILKAYLEKENLLTKNDKISWGLFESNGR</sequence>
<organism evidence="1 2">
    <name type="scientific">Pectobacterium quasiaquaticum</name>
    <dbReference type="NCBI Taxonomy" id="2774015"/>
    <lineage>
        <taxon>Bacteria</taxon>
        <taxon>Pseudomonadati</taxon>
        <taxon>Pseudomonadota</taxon>
        <taxon>Gammaproteobacteria</taxon>
        <taxon>Enterobacterales</taxon>
        <taxon>Pectobacteriaceae</taxon>
        <taxon>Pectobacterium</taxon>
    </lineage>
</organism>
<dbReference type="AlphaFoldDB" id="A0A9Q2ETJ4"/>
<reference evidence="1 2" key="1">
    <citation type="journal article" date="2021" name="Int. J. Syst. Evol. Microbiol.">
        <title>&lt;i&gt;Pectobacterium quasiaquaticum&lt;/i&gt; sp. nov., isolated from waterways.</title>
        <authorList>
            <person name="Ben Moussa H."/>
            <person name="Pedron J."/>
            <person name="Bertrand C."/>
            <person name="Hecquet A."/>
            <person name="Barny M.A."/>
        </authorList>
    </citation>
    <scope>NUCLEOTIDE SEQUENCE [LARGE SCALE GENOMIC DNA]</scope>
    <source>
        <strain evidence="1 2">A477-S1-J17</strain>
    </source>
</reference>
<dbReference type="KEGG" id="pqu:IG609_007005"/>
<dbReference type="RefSeq" id="WP_193397939.1">
    <property type="nucleotide sequence ID" value="NZ_CP065177.1"/>
</dbReference>
<evidence type="ECO:0000313" key="1">
    <source>
        <dbReference type="EMBL" id="URG50256.1"/>
    </source>
</evidence>
<protein>
    <submittedName>
        <fullName evidence="1">Uncharacterized protein</fullName>
    </submittedName>
</protein>
<dbReference type="Proteomes" id="UP000806577">
    <property type="component" value="Chromosome"/>
</dbReference>
<dbReference type="EMBL" id="CP065177">
    <property type="protein sequence ID" value="URG50256.1"/>
    <property type="molecule type" value="Genomic_DNA"/>
</dbReference>
<name>A0A9Q2ETJ4_9GAMM</name>